<dbReference type="Proteomes" id="UP000814033">
    <property type="component" value="Unassembled WGS sequence"/>
</dbReference>
<evidence type="ECO:0000313" key="1">
    <source>
        <dbReference type="EMBL" id="KAI0049919.1"/>
    </source>
</evidence>
<reference evidence="1" key="2">
    <citation type="journal article" date="2022" name="New Phytol.">
        <title>Evolutionary transition to the ectomycorrhizal habit in the genomes of a hyperdiverse lineage of mushroom-forming fungi.</title>
        <authorList>
            <person name="Looney B."/>
            <person name="Miyauchi S."/>
            <person name="Morin E."/>
            <person name="Drula E."/>
            <person name="Courty P.E."/>
            <person name="Kohler A."/>
            <person name="Kuo A."/>
            <person name="LaButti K."/>
            <person name="Pangilinan J."/>
            <person name="Lipzen A."/>
            <person name="Riley R."/>
            <person name="Andreopoulos W."/>
            <person name="He G."/>
            <person name="Johnson J."/>
            <person name="Nolan M."/>
            <person name="Tritt A."/>
            <person name="Barry K.W."/>
            <person name="Grigoriev I.V."/>
            <person name="Nagy L.G."/>
            <person name="Hibbett D."/>
            <person name="Henrissat B."/>
            <person name="Matheny P.B."/>
            <person name="Labbe J."/>
            <person name="Martin F.M."/>
        </authorList>
    </citation>
    <scope>NUCLEOTIDE SEQUENCE</scope>
    <source>
        <strain evidence="1">FP105234-sp</strain>
    </source>
</reference>
<keyword evidence="2" id="KW-1185">Reference proteome</keyword>
<dbReference type="EMBL" id="MU275867">
    <property type="protein sequence ID" value="KAI0049919.1"/>
    <property type="molecule type" value="Genomic_DNA"/>
</dbReference>
<gene>
    <name evidence="1" type="ORF">FA95DRAFT_758618</name>
</gene>
<comment type="caution">
    <text evidence="1">The sequence shown here is derived from an EMBL/GenBank/DDBJ whole genome shotgun (WGS) entry which is preliminary data.</text>
</comment>
<accession>A0ACB8S0W1</accession>
<protein>
    <submittedName>
        <fullName evidence="1">Uncharacterized protein</fullName>
    </submittedName>
</protein>
<reference evidence="1" key="1">
    <citation type="submission" date="2021-02" db="EMBL/GenBank/DDBJ databases">
        <authorList>
            <consortium name="DOE Joint Genome Institute"/>
            <person name="Ahrendt S."/>
            <person name="Looney B.P."/>
            <person name="Miyauchi S."/>
            <person name="Morin E."/>
            <person name="Drula E."/>
            <person name="Courty P.E."/>
            <person name="Chicoki N."/>
            <person name="Fauchery L."/>
            <person name="Kohler A."/>
            <person name="Kuo A."/>
            <person name="Labutti K."/>
            <person name="Pangilinan J."/>
            <person name="Lipzen A."/>
            <person name="Riley R."/>
            <person name="Andreopoulos W."/>
            <person name="He G."/>
            <person name="Johnson J."/>
            <person name="Barry K.W."/>
            <person name="Grigoriev I.V."/>
            <person name="Nagy L."/>
            <person name="Hibbett D."/>
            <person name="Henrissat B."/>
            <person name="Matheny P.B."/>
            <person name="Labbe J."/>
            <person name="Martin F."/>
        </authorList>
    </citation>
    <scope>NUCLEOTIDE SEQUENCE</scope>
    <source>
        <strain evidence="1">FP105234-sp</strain>
    </source>
</reference>
<proteinExistence type="predicted"/>
<name>A0ACB8S0W1_9AGAM</name>
<evidence type="ECO:0000313" key="2">
    <source>
        <dbReference type="Proteomes" id="UP000814033"/>
    </source>
</evidence>
<organism evidence="1 2">
    <name type="scientific">Auriscalpium vulgare</name>
    <dbReference type="NCBI Taxonomy" id="40419"/>
    <lineage>
        <taxon>Eukaryota</taxon>
        <taxon>Fungi</taxon>
        <taxon>Dikarya</taxon>
        <taxon>Basidiomycota</taxon>
        <taxon>Agaricomycotina</taxon>
        <taxon>Agaricomycetes</taxon>
        <taxon>Russulales</taxon>
        <taxon>Auriscalpiaceae</taxon>
        <taxon>Auriscalpium</taxon>
    </lineage>
</organism>
<sequence>MNSTDTPNPQFSSKADKMAVRRQENKQKRDANRERRDAGRQRLEEAKDAARDRLLWKANRHVQHHASGGRWQGGTFGAENVYTDDDRAFYDAAEEEEEDLDEADAAQPRVLEVALGEIVRPAKKRGGRRREGAQLTNGQMFEVVDEDVFSVKSLEEEGEVSENEVAVSKVGLRQ</sequence>